<evidence type="ECO:0000313" key="2">
    <source>
        <dbReference type="EMBL" id="CAD7642720.1"/>
    </source>
</evidence>
<dbReference type="GO" id="GO:0004683">
    <property type="term" value="F:calcium/calmodulin-dependent protein kinase activity"/>
    <property type="evidence" value="ECO:0007669"/>
    <property type="project" value="InterPro"/>
</dbReference>
<dbReference type="GO" id="GO:0005516">
    <property type="term" value="F:calmodulin binding"/>
    <property type="evidence" value="ECO:0007669"/>
    <property type="project" value="InterPro"/>
</dbReference>
<dbReference type="InterPro" id="IPR013543">
    <property type="entry name" value="Ca/CaM-dep_prot_kinase-assoc"/>
</dbReference>
<dbReference type="OrthoDB" id="442176at2759"/>
<sequence>MSIDFYIAFSTINAVIVYTLGKYSTSQPSSPTYLQTSPAQLANKMQTTRTVVHTQPIHNCLPNSGIDQQLLLQLYICSIMLAFGYLISNAISSGDYETYTKLCDPQMTAFEPGALGNLVEGMDFHKFYFDNVLGKNSKGLNTTILNPSVHLLGDDAACIAYIRLTQYMDKYKALNKKLNNLVTHSDVQYKALNKKLNNVIQLKKKFIGSGRPVEVAVLPFAVPFMPNTSLFGLLGVRHT</sequence>
<dbReference type="InterPro" id="IPR032710">
    <property type="entry name" value="NTF2-like_dom_sf"/>
</dbReference>
<dbReference type="Pfam" id="PF08332">
    <property type="entry name" value="CaMKII_AD"/>
    <property type="match status" value="1"/>
</dbReference>
<protein>
    <recommendedName>
        <fullName evidence="1">Calcium/calmodulin-dependent protein kinase II association-domain domain-containing protein</fullName>
    </recommendedName>
</protein>
<dbReference type="EMBL" id="CAJPVJ010001169">
    <property type="protein sequence ID" value="CAG2164188.1"/>
    <property type="molecule type" value="Genomic_DNA"/>
</dbReference>
<organism evidence="2">
    <name type="scientific">Oppiella nova</name>
    <dbReference type="NCBI Taxonomy" id="334625"/>
    <lineage>
        <taxon>Eukaryota</taxon>
        <taxon>Metazoa</taxon>
        <taxon>Ecdysozoa</taxon>
        <taxon>Arthropoda</taxon>
        <taxon>Chelicerata</taxon>
        <taxon>Arachnida</taxon>
        <taxon>Acari</taxon>
        <taxon>Acariformes</taxon>
        <taxon>Sarcoptiformes</taxon>
        <taxon>Oribatida</taxon>
        <taxon>Brachypylina</taxon>
        <taxon>Oppioidea</taxon>
        <taxon>Oppiidae</taxon>
        <taxon>Oppiella</taxon>
    </lineage>
</organism>
<evidence type="ECO:0000313" key="3">
    <source>
        <dbReference type="Proteomes" id="UP000728032"/>
    </source>
</evidence>
<reference evidence="2" key="1">
    <citation type="submission" date="2020-11" db="EMBL/GenBank/DDBJ databases">
        <authorList>
            <person name="Tran Van P."/>
        </authorList>
    </citation>
    <scope>NUCLEOTIDE SEQUENCE</scope>
</reference>
<gene>
    <name evidence="2" type="ORF">ONB1V03_LOCUS3747</name>
</gene>
<dbReference type="Proteomes" id="UP000728032">
    <property type="component" value="Unassembled WGS sequence"/>
</dbReference>
<dbReference type="Gene3D" id="3.10.450.50">
    <property type="match status" value="1"/>
</dbReference>
<proteinExistence type="predicted"/>
<dbReference type="SUPFAM" id="SSF54427">
    <property type="entry name" value="NTF2-like"/>
    <property type="match status" value="1"/>
</dbReference>
<accession>A0A7R9LJF9</accession>
<keyword evidence="3" id="KW-1185">Reference proteome</keyword>
<evidence type="ECO:0000259" key="1">
    <source>
        <dbReference type="Pfam" id="PF08332"/>
    </source>
</evidence>
<feature type="domain" description="Calcium/calmodulin-dependent protein kinase II association-domain" evidence="1">
    <location>
        <begin position="89"/>
        <end position="171"/>
    </location>
</feature>
<name>A0A7R9LJF9_9ACAR</name>
<dbReference type="EMBL" id="OC915994">
    <property type="protein sequence ID" value="CAD7642720.1"/>
    <property type="molecule type" value="Genomic_DNA"/>
</dbReference>
<dbReference type="AlphaFoldDB" id="A0A7R9LJF9"/>